<reference evidence="3 5" key="2">
    <citation type="submission" date="2017-11" db="EMBL/GenBank/DDBJ databases">
        <title>Genome sequencing of Prevotella intermedia KCOM 2833.</title>
        <authorList>
            <person name="Kook J.-K."/>
            <person name="Park S.-N."/>
            <person name="Lim Y.K."/>
        </authorList>
    </citation>
    <scope>NUCLEOTIDE SEQUENCE [LARGE SCALE GENOMIC DNA]</scope>
    <source>
        <strain evidence="3 5">KCOM 2833</strain>
    </source>
</reference>
<evidence type="ECO:0000313" key="2">
    <source>
        <dbReference type="EMBL" id="BAU17634.1"/>
    </source>
</evidence>
<dbReference type="EMBL" id="PENH01000003">
    <property type="protein sequence ID" value="PJI23823.1"/>
    <property type="molecule type" value="Genomic_DNA"/>
</dbReference>
<evidence type="ECO:0000259" key="1">
    <source>
        <dbReference type="Pfam" id="PF13240"/>
    </source>
</evidence>
<evidence type="ECO:0000313" key="4">
    <source>
        <dbReference type="Proteomes" id="UP000217431"/>
    </source>
</evidence>
<organism evidence="2 4">
    <name type="scientific">Prevotella intermedia</name>
    <dbReference type="NCBI Taxonomy" id="28131"/>
    <lineage>
        <taxon>Bacteria</taxon>
        <taxon>Pseudomonadati</taxon>
        <taxon>Bacteroidota</taxon>
        <taxon>Bacteroidia</taxon>
        <taxon>Bacteroidales</taxon>
        <taxon>Prevotellaceae</taxon>
        <taxon>Prevotella</taxon>
    </lineage>
</organism>
<evidence type="ECO:0000313" key="5">
    <source>
        <dbReference type="Proteomes" id="UP000231201"/>
    </source>
</evidence>
<dbReference type="EMBL" id="AP014597">
    <property type="protein sequence ID" value="BAU17634.1"/>
    <property type="molecule type" value="Genomic_DNA"/>
</dbReference>
<proteinExistence type="predicted"/>
<name>A0A0S3UJE2_PREIN</name>
<reference evidence="2 4" key="1">
    <citation type="journal article" date="2016" name="DNA Res.">
        <title>The complete genome sequencing of Prevotella intermedia strain OMA14 and a subsequent fine-scale, intra-species genomic comparison reveal an unusual amplification of conjugative and mobile transposons and identify a novel Prevotella-lineage-specific repeat.</title>
        <authorList>
            <person name="Naito M."/>
            <person name="Ogura Y."/>
            <person name="Itoh T."/>
            <person name="Shoji M."/>
            <person name="Okamoto M."/>
            <person name="Hayashi T."/>
            <person name="Nakayama K."/>
        </authorList>
    </citation>
    <scope>NUCLEOTIDE SEQUENCE [LARGE SCALE GENOMIC DNA]</scope>
    <source>
        <strain evidence="2 4">OMA14</strain>
    </source>
</reference>
<dbReference type="Pfam" id="PF13240">
    <property type="entry name" value="Zn_Ribbon_1"/>
    <property type="match status" value="1"/>
</dbReference>
<protein>
    <submittedName>
        <fullName evidence="3">DUF4359 domain-containing protein</fullName>
    </submittedName>
</protein>
<dbReference type="AlphaFoldDB" id="A0A0S3UJE2"/>
<dbReference type="Proteomes" id="UP000217431">
    <property type="component" value="Chromosome I"/>
</dbReference>
<sequence>MAYCPNCGSPLNENSEICPQCGGLSEQPVQQNDTEEPQEGGMFNISKKIWRIIVPVAILLVLAFTCPNKEKHVEAIHTELIDYVEEKSGSGEAKLASLGADIIDKVIVSKLDVSNYLLFSTGSLKEGGKRKMVSLGILGNVFIFGLEKDTLEKMY</sequence>
<feature type="domain" description="Zinc-ribbon" evidence="1">
    <location>
        <begin position="3"/>
        <end position="22"/>
    </location>
</feature>
<dbReference type="RefSeq" id="WP_088438672.1">
    <property type="nucleotide sequence ID" value="NZ_AP014597.1"/>
</dbReference>
<evidence type="ECO:0000313" key="3">
    <source>
        <dbReference type="EMBL" id="PJI23823.1"/>
    </source>
</evidence>
<dbReference type="InterPro" id="IPR026870">
    <property type="entry name" value="Zinc_ribbon_dom"/>
</dbReference>
<gene>
    <name evidence="3" type="ORF">CTM59_11420</name>
    <name evidence="2" type="ORF">PIOMA14_I_1126</name>
</gene>
<accession>A0A0S3UJE2</accession>
<dbReference type="Proteomes" id="UP000231201">
    <property type="component" value="Unassembled WGS sequence"/>
</dbReference>